<dbReference type="Pfam" id="PF00589">
    <property type="entry name" value="Phage_integrase"/>
    <property type="match status" value="1"/>
</dbReference>
<evidence type="ECO:0000313" key="4">
    <source>
        <dbReference type="Proteomes" id="UP000319576"/>
    </source>
</evidence>
<dbReference type="InterPro" id="IPR013762">
    <property type="entry name" value="Integrase-like_cat_sf"/>
</dbReference>
<dbReference type="GO" id="GO:0015074">
    <property type="term" value="P:DNA integration"/>
    <property type="evidence" value="ECO:0007669"/>
    <property type="project" value="InterPro"/>
</dbReference>
<sequence>MARTRHPWYRRVRNAWFVEVDGKQVRLGEHPADAPGPRKSKNTGLWNAPPSILKLFGELMGQRESEPSASAPRDSVVFLFGRYLGWTKKNKAEATYQQRRFFLRSFIRFRSVRSNPPNRITVDLVEHWLDAHPTWTASRRHAILCVLGAFNWAVNPKRRLLSVNPIAGIDVPPATRVRAYLTPEQRRVLFDATRDEAFRGFLTALSETGCRPGEVAAVTAADANLDLGVWTLEAHKTGRKTGKPRVVYLTDAMVGLTRRLAAQNQDGPLFLNSRGRPWNRNAIRCRFRVLRKRFPAFGHFTAYSYRRAFVTDALEKGVDVVKVAELVGHSSTDMVMRHYSQLQERVAHMREMAKKAAG</sequence>
<feature type="domain" description="Tyr recombinase" evidence="2">
    <location>
        <begin position="176"/>
        <end position="354"/>
    </location>
</feature>
<dbReference type="EMBL" id="CP036273">
    <property type="protein sequence ID" value="QDU21382.1"/>
    <property type="molecule type" value="Genomic_DNA"/>
</dbReference>
<dbReference type="PANTHER" id="PTHR30349:SF88">
    <property type="entry name" value="BLL1584 PROTEIN"/>
    <property type="match status" value="1"/>
</dbReference>
<accession>A0A517XV45</accession>
<dbReference type="SUPFAM" id="SSF56349">
    <property type="entry name" value="DNA breaking-rejoining enzymes"/>
    <property type="match status" value="1"/>
</dbReference>
<reference evidence="3 4" key="1">
    <citation type="submission" date="2019-02" db="EMBL/GenBank/DDBJ databases">
        <title>Deep-cultivation of Planctomycetes and their phenomic and genomic characterization uncovers novel biology.</title>
        <authorList>
            <person name="Wiegand S."/>
            <person name="Jogler M."/>
            <person name="Boedeker C."/>
            <person name="Pinto D."/>
            <person name="Vollmers J."/>
            <person name="Rivas-Marin E."/>
            <person name="Kohn T."/>
            <person name="Peeters S.H."/>
            <person name="Heuer A."/>
            <person name="Rast P."/>
            <person name="Oberbeckmann S."/>
            <person name="Bunk B."/>
            <person name="Jeske O."/>
            <person name="Meyerdierks A."/>
            <person name="Storesund J.E."/>
            <person name="Kallscheuer N."/>
            <person name="Luecker S."/>
            <person name="Lage O.M."/>
            <person name="Pohl T."/>
            <person name="Merkel B.J."/>
            <person name="Hornburger P."/>
            <person name="Mueller R.-W."/>
            <person name="Bruemmer F."/>
            <person name="Labrenz M."/>
            <person name="Spormann A.M."/>
            <person name="Op den Camp H."/>
            <person name="Overmann J."/>
            <person name="Amann R."/>
            <person name="Jetten M.S.M."/>
            <person name="Mascher T."/>
            <person name="Medema M.H."/>
            <person name="Devos D.P."/>
            <person name="Kaster A.-K."/>
            <person name="Ovreas L."/>
            <person name="Rohde M."/>
            <person name="Galperin M.Y."/>
            <person name="Jogler C."/>
        </authorList>
    </citation>
    <scope>NUCLEOTIDE SEQUENCE [LARGE SCALE GENOMIC DNA]</scope>
    <source>
        <strain evidence="3 4">ETA_A1</strain>
    </source>
</reference>
<proteinExistence type="predicted"/>
<dbReference type="InterPro" id="IPR050090">
    <property type="entry name" value="Tyrosine_recombinase_XerCD"/>
</dbReference>
<dbReference type="InterPro" id="IPR011010">
    <property type="entry name" value="DNA_brk_join_enz"/>
</dbReference>
<dbReference type="OrthoDB" id="255290at2"/>
<keyword evidence="4" id="KW-1185">Reference proteome</keyword>
<name>A0A517XV45_9BACT</name>
<dbReference type="InterPro" id="IPR002104">
    <property type="entry name" value="Integrase_catalytic"/>
</dbReference>
<evidence type="ECO:0000259" key="2">
    <source>
        <dbReference type="PROSITE" id="PS51898"/>
    </source>
</evidence>
<dbReference type="AlphaFoldDB" id="A0A517XV45"/>
<protein>
    <submittedName>
        <fullName evidence="3">Tyrosine recombinase XerC</fullName>
    </submittedName>
</protein>
<dbReference type="PROSITE" id="PS51898">
    <property type="entry name" value="TYR_RECOMBINASE"/>
    <property type="match status" value="1"/>
</dbReference>
<gene>
    <name evidence="3" type="primary">xerC_4</name>
    <name evidence="3" type="ORF">ETAA1_33490</name>
</gene>
<dbReference type="Proteomes" id="UP000319576">
    <property type="component" value="Chromosome"/>
</dbReference>
<dbReference type="RefSeq" id="WP_145240282.1">
    <property type="nucleotide sequence ID" value="NZ_CP036273.1"/>
</dbReference>
<dbReference type="PANTHER" id="PTHR30349">
    <property type="entry name" value="PHAGE INTEGRASE-RELATED"/>
    <property type="match status" value="1"/>
</dbReference>
<dbReference type="GO" id="GO:0003677">
    <property type="term" value="F:DNA binding"/>
    <property type="evidence" value="ECO:0007669"/>
    <property type="project" value="InterPro"/>
</dbReference>
<dbReference type="KEGG" id="uli:ETAA1_33490"/>
<dbReference type="GO" id="GO:0006310">
    <property type="term" value="P:DNA recombination"/>
    <property type="evidence" value="ECO:0007669"/>
    <property type="project" value="UniProtKB-KW"/>
</dbReference>
<dbReference type="Gene3D" id="1.10.443.10">
    <property type="entry name" value="Intergrase catalytic core"/>
    <property type="match status" value="1"/>
</dbReference>
<evidence type="ECO:0000256" key="1">
    <source>
        <dbReference type="ARBA" id="ARBA00023172"/>
    </source>
</evidence>
<organism evidence="3 4">
    <name type="scientific">Urbifossiella limnaea</name>
    <dbReference type="NCBI Taxonomy" id="2528023"/>
    <lineage>
        <taxon>Bacteria</taxon>
        <taxon>Pseudomonadati</taxon>
        <taxon>Planctomycetota</taxon>
        <taxon>Planctomycetia</taxon>
        <taxon>Gemmatales</taxon>
        <taxon>Gemmataceae</taxon>
        <taxon>Urbifossiella</taxon>
    </lineage>
</organism>
<keyword evidence="1" id="KW-0233">DNA recombination</keyword>
<evidence type="ECO:0000313" key="3">
    <source>
        <dbReference type="EMBL" id="QDU21382.1"/>
    </source>
</evidence>